<gene>
    <name evidence="2" type="ORF">EJP77_07795</name>
</gene>
<dbReference type="AlphaFoldDB" id="A0A3S1B9S7"/>
<protein>
    <submittedName>
        <fullName evidence="2">Aminoglycoside phosphotransferase family protein</fullName>
    </submittedName>
</protein>
<feature type="domain" description="Aminoglycoside phosphotransferase" evidence="1">
    <location>
        <begin position="33"/>
        <end position="271"/>
    </location>
</feature>
<dbReference type="InterPro" id="IPR011009">
    <property type="entry name" value="Kinase-like_dom_sf"/>
</dbReference>
<dbReference type="GO" id="GO:0042601">
    <property type="term" value="C:endospore-forming forespore"/>
    <property type="evidence" value="ECO:0007669"/>
    <property type="project" value="TreeGrafter"/>
</dbReference>
<keyword evidence="2" id="KW-0808">Transferase</keyword>
<dbReference type="Gene3D" id="3.90.1200.10">
    <property type="match status" value="1"/>
</dbReference>
<evidence type="ECO:0000259" key="1">
    <source>
        <dbReference type="Pfam" id="PF01636"/>
    </source>
</evidence>
<sequence length="333" mass="38741">MAHTYTQKEITRITRHFGLTPLRSVPVSSLYRRNAVFRVTTPTGTYALKPFRRSEAFRTTTGKQLRAAVRHVKLLSSKKYSHMPPWLRTGTGRFWVEFRGTPFYMTEWIHGRGLGLAQDYTALGRALAELHLIRLPSRSRTNSSILAYIPQWKLQAGILHRYMATVIRNKGRYSQWYKRNGPSCTRLAKQAWAYFKEPSIAKLILKDARHPSLVHGDITSLNVVISEEGGLYIIDWDRVKTGSSYLDMVKALRNTCQYNPEFIRCFLQGYEEIRPLSQSERRLITILFSLPQEAWNGARFPHRAMSRAMMDIFVQTWPERKQAIRVMQQWSLS</sequence>
<dbReference type="EMBL" id="RZNX01000002">
    <property type="protein sequence ID" value="RUT33538.1"/>
    <property type="molecule type" value="Genomic_DNA"/>
</dbReference>
<name>A0A3S1B9S7_9BACL</name>
<proteinExistence type="predicted"/>
<accession>A0A3S1B9S7</accession>
<evidence type="ECO:0000313" key="3">
    <source>
        <dbReference type="Proteomes" id="UP000272464"/>
    </source>
</evidence>
<reference evidence="2 3" key="1">
    <citation type="submission" date="2018-12" db="EMBL/GenBank/DDBJ databases">
        <authorList>
            <person name="Sun L."/>
            <person name="Chen Z."/>
        </authorList>
    </citation>
    <scope>NUCLEOTIDE SEQUENCE [LARGE SCALE GENOMIC DNA]</scope>
    <source>
        <strain evidence="2 3">3-5-3</strain>
    </source>
</reference>
<dbReference type="PANTHER" id="PTHR39179:SF3">
    <property type="entry name" value="COTS-RELATED PROTEIN"/>
    <property type="match status" value="1"/>
</dbReference>
<organism evidence="2 3">
    <name type="scientific">Paenibacillus zeisoli</name>
    <dbReference type="NCBI Taxonomy" id="2496267"/>
    <lineage>
        <taxon>Bacteria</taxon>
        <taxon>Bacillati</taxon>
        <taxon>Bacillota</taxon>
        <taxon>Bacilli</taxon>
        <taxon>Bacillales</taxon>
        <taxon>Paenibacillaceae</taxon>
        <taxon>Paenibacillus</taxon>
    </lineage>
</organism>
<dbReference type="GO" id="GO:0016740">
    <property type="term" value="F:transferase activity"/>
    <property type="evidence" value="ECO:0007669"/>
    <property type="project" value="UniProtKB-KW"/>
</dbReference>
<dbReference type="Gene3D" id="3.30.200.20">
    <property type="entry name" value="Phosphorylase Kinase, domain 1"/>
    <property type="match status" value="1"/>
</dbReference>
<dbReference type="Pfam" id="PF01636">
    <property type="entry name" value="APH"/>
    <property type="match status" value="1"/>
</dbReference>
<dbReference type="InterPro" id="IPR002575">
    <property type="entry name" value="Aminoglycoside_PTrfase"/>
</dbReference>
<comment type="caution">
    <text evidence="2">The sequence shown here is derived from an EMBL/GenBank/DDBJ whole genome shotgun (WGS) entry which is preliminary data.</text>
</comment>
<dbReference type="PANTHER" id="PTHR39179">
    <property type="entry name" value="SPORE COAT PROTEIN I"/>
    <property type="match status" value="1"/>
</dbReference>
<keyword evidence="3" id="KW-1185">Reference proteome</keyword>
<dbReference type="Proteomes" id="UP000272464">
    <property type="component" value="Unassembled WGS sequence"/>
</dbReference>
<dbReference type="RefSeq" id="WP_127198652.1">
    <property type="nucleotide sequence ID" value="NZ_RZNX01000002.1"/>
</dbReference>
<evidence type="ECO:0000313" key="2">
    <source>
        <dbReference type="EMBL" id="RUT33538.1"/>
    </source>
</evidence>
<dbReference type="SUPFAM" id="SSF56112">
    <property type="entry name" value="Protein kinase-like (PK-like)"/>
    <property type="match status" value="1"/>
</dbReference>
<dbReference type="OrthoDB" id="2600880at2"/>
<dbReference type="InterPro" id="IPR047175">
    <property type="entry name" value="CotS-like"/>
</dbReference>